<evidence type="ECO:0000256" key="4">
    <source>
        <dbReference type="SAM" id="MobiDB-lite"/>
    </source>
</evidence>
<dbReference type="InParanoid" id="A0A0C3DS27"/>
<comment type="similarity">
    <text evidence="1">Belongs to the CAND family.</text>
</comment>
<dbReference type="Proteomes" id="UP000054321">
    <property type="component" value="Unassembled WGS sequence"/>
</dbReference>
<dbReference type="GO" id="GO:0010265">
    <property type="term" value="P:SCF complex assembly"/>
    <property type="evidence" value="ECO:0007669"/>
    <property type="project" value="InterPro"/>
</dbReference>
<evidence type="ECO:0000313" key="7">
    <source>
        <dbReference type="Proteomes" id="UP000054321"/>
    </source>
</evidence>
<evidence type="ECO:0000313" key="6">
    <source>
        <dbReference type="EMBL" id="KIN04863.1"/>
    </source>
</evidence>
<evidence type="ECO:0000256" key="2">
    <source>
        <dbReference type="ARBA" id="ARBA00022737"/>
    </source>
</evidence>
<gene>
    <name evidence="6" type="ORF">OIDMADRAFT_50696</name>
</gene>
<dbReference type="InterPro" id="IPR039852">
    <property type="entry name" value="CAND1/CAND2"/>
</dbReference>
<feature type="compositionally biased region" description="Acidic residues" evidence="4">
    <location>
        <begin position="385"/>
        <end position="403"/>
    </location>
</feature>
<dbReference type="PANTHER" id="PTHR12696">
    <property type="entry name" value="TIP120"/>
    <property type="match status" value="1"/>
</dbReference>
<dbReference type="SUPFAM" id="SSF48371">
    <property type="entry name" value="ARM repeat"/>
    <property type="match status" value="1"/>
</dbReference>
<dbReference type="Pfam" id="PF25782">
    <property type="entry name" value="TPR_CAND1"/>
    <property type="match status" value="1"/>
</dbReference>
<evidence type="ECO:0000259" key="5">
    <source>
        <dbReference type="Pfam" id="PF08623"/>
    </source>
</evidence>
<dbReference type="InterPro" id="IPR011989">
    <property type="entry name" value="ARM-like"/>
</dbReference>
<name>A0A0C3DS27_OIDMZ</name>
<dbReference type="Pfam" id="PF08623">
    <property type="entry name" value="TIP120"/>
    <property type="match status" value="1"/>
</dbReference>
<dbReference type="STRING" id="913774.A0A0C3DS27"/>
<proteinExistence type="inferred from homology"/>
<dbReference type="HOGENOM" id="CLU_007157_0_0_1"/>
<dbReference type="Gene3D" id="1.25.10.10">
    <property type="entry name" value="Leucine-rich Repeat Variant"/>
    <property type="match status" value="1"/>
</dbReference>
<dbReference type="EMBL" id="KN832872">
    <property type="protein sequence ID" value="KIN04863.1"/>
    <property type="molecule type" value="Genomic_DNA"/>
</dbReference>
<reference evidence="6 7" key="1">
    <citation type="submission" date="2014-04" db="EMBL/GenBank/DDBJ databases">
        <authorList>
            <consortium name="DOE Joint Genome Institute"/>
            <person name="Kuo A."/>
            <person name="Martino E."/>
            <person name="Perotto S."/>
            <person name="Kohler A."/>
            <person name="Nagy L.G."/>
            <person name="Floudas D."/>
            <person name="Copeland A."/>
            <person name="Barry K.W."/>
            <person name="Cichocki N."/>
            <person name="Veneault-Fourrey C."/>
            <person name="LaButti K."/>
            <person name="Lindquist E.A."/>
            <person name="Lipzen A."/>
            <person name="Lundell T."/>
            <person name="Morin E."/>
            <person name="Murat C."/>
            <person name="Sun H."/>
            <person name="Tunlid A."/>
            <person name="Henrissat B."/>
            <person name="Grigoriev I.V."/>
            <person name="Hibbett D.S."/>
            <person name="Martin F."/>
            <person name="Nordberg H.P."/>
            <person name="Cantor M.N."/>
            <person name="Hua S.X."/>
        </authorList>
    </citation>
    <scope>NUCLEOTIDE SEQUENCE [LARGE SCALE GENOMIC DNA]</scope>
    <source>
        <strain evidence="6 7">Zn</strain>
    </source>
</reference>
<keyword evidence="2" id="KW-0677">Repeat</keyword>
<keyword evidence="3" id="KW-0833">Ubl conjugation pathway</keyword>
<evidence type="ECO:0000256" key="1">
    <source>
        <dbReference type="ARBA" id="ARBA00007657"/>
    </source>
</evidence>
<dbReference type="InterPro" id="IPR013932">
    <property type="entry name" value="TATA-bd_TIP120"/>
</dbReference>
<sequence length="1354" mass="147049">MSNNQVPPNPTSQTVAALLPKLHDADPDYRFMSLNDLFQVLTIGKQDFLYNDYNTAAKTVDGIIKTLDDQNGEVQNLAIKCLAPLVTKIPSVILPPLIERLSNLTTENSVDNSIPAMALRTVVVTLPRPVTGVLPTAAVEEAYSAISRVLIPRLVGRLVVPKPIHANKLPPPPPGMLDLEANKEVDLEAVDVLIEVVRCFGPMLKQAEVEALQSILVSILQTEKASSAVKKRTVVAVSILAMYLTDNDLGHFASQLIEFLRNPHLTPVQRRLYITILGSMARSIPARFGPYLRTLAPFVLTALSEQELKDQLEMAAENGEPDPETDDVREAALVALEGFLASCGGEMRVYTAETIAAAIRFLKYDPNYNDDDDEEMSGTQSHSDDEMDGFDEDDDFEADAGFDDDDDDASWKVRRCAAKALYTLISTRGSGDLLEDGTLYAQVAPVLVQRFNEREENVRLEIIATMASLVRKTGEGMLIDFSTDDAVDFITRVPQGRKRRRESSITAFDTKALLSMSAGLTSPTAEALPQSGPRADLSRLSPVLIKSSTKLLKGSPVPTKQAIINLLDDMISVQHGGLSEFFGQIVDLIMDAIKTSSGVTGSTGLMAHGGAASATVNTLRIAALRLIGDIAKTHSSSVLQPFLPKVVPGVVSAVHDKYYKIASEAIGTVEQLLKALTPPRSRSMDRVYQTDLQKLYNVVMDRVSSTDADSEVRQRAIHALGMLLARTASPEGASLLSQAERTAALNLLTDRLKNETTRLAAVRAIDAVAALTTSPDQLQSEWIREVSLELSAQLRKANRSLRGASLSALKNLILASPARSALNAPTIQGLVSALLPLLETVDLHLLGPALLVLATLALDEPEVVVTNQLNVAVCGLLTGALGGAVLEAVLALVTNIGRKGVGHKLMAGLLNDVSINGDPAVVGKVIGTLLVYGGSSVGVTVDSFMGELHNPKSEDAKRCLALAVLGEAGLRMGGKSPLRPTTFTAQFKSTSDKVRLAAAVALGRAGAGNIPIYLPEILSTMDKGNSTQYLLLHSIKEILQQAGNNYADISNYAKSIWDRLLTAAQAEDNKAVGAECIGRLTIIDPMTYMPQLRTYLLDKTPSVRAMVIQAIRYTLPDSDEAFDAVLKTTLIDMLTVMLRDSELENRRLALTTLNSAAHNKPDLIIPNLAQLLPLVMTESVVNPELVREVMMGPFKHKVDDGLEVRKSAYVTLYSLMETAFSRINILDFYDRVIAGLKDEHDIRALCNLMLTKLVVLDADETARRLDSIADCFRTILSTKLKENAVRQEIEKQDEAIRSVLRVTLLFRSAIPAASSGTGAHGGQHQIWLGYWEWVEKDFEPQLRSLRDESKDLST</sequence>
<dbReference type="InterPro" id="IPR016024">
    <property type="entry name" value="ARM-type_fold"/>
</dbReference>
<reference evidence="7" key="2">
    <citation type="submission" date="2015-01" db="EMBL/GenBank/DDBJ databases">
        <title>Evolutionary Origins and Diversification of the Mycorrhizal Mutualists.</title>
        <authorList>
            <consortium name="DOE Joint Genome Institute"/>
            <consortium name="Mycorrhizal Genomics Consortium"/>
            <person name="Kohler A."/>
            <person name="Kuo A."/>
            <person name="Nagy L.G."/>
            <person name="Floudas D."/>
            <person name="Copeland A."/>
            <person name="Barry K.W."/>
            <person name="Cichocki N."/>
            <person name="Veneault-Fourrey C."/>
            <person name="LaButti K."/>
            <person name="Lindquist E.A."/>
            <person name="Lipzen A."/>
            <person name="Lundell T."/>
            <person name="Morin E."/>
            <person name="Murat C."/>
            <person name="Riley R."/>
            <person name="Ohm R."/>
            <person name="Sun H."/>
            <person name="Tunlid A."/>
            <person name="Henrissat B."/>
            <person name="Grigoriev I.V."/>
            <person name="Hibbett D.S."/>
            <person name="Martin F."/>
        </authorList>
    </citation>
    <scope>NUCLEOTIDE SEQUENCE [LARGE SCALE GENOMIC DNA]</scope>
    <source>
        <strain evidence="7">Zn</strain>
    </source>
</reference>
<organism evidence="6 7">
    <name type="scientific">Oidiodendron maius (strain Zn)</name>
    <dbReference type="NCBI Taxonomy" id="913774"/>
    <lineage>
        <taxon>Eukaryota</taxon>
        <taxon>Fungi</taxon>
        <taxon>Dikarya</taxon>
        <taxon>Ascomycota</taxon>
        <taxon>Pezizomycotina</taxon>
        <taxon>Leotiomycetes</taxon>
        <taxon>Leotiomycetes incertae sedis</taxon>
        <taxon>Myxotrichaceae</taxon>
        <taxon>Oidiodendron</taxon>
    </lineage>
</organism>
<evidence type="ECO:0000256" key="3">
    <source>
        <dbReference type="ARBA" id="ARBA00022786"/>
    </source>
</evidence>
<feature type="region of interest" description="Disordered" evidence="4">
    <location>
        <begin position="370"/>
        <end position="403"/>
    </location>
</feature>
<feature type="domain" description="TATA-binding protein interacting (TIP20)" evidence="5">
    <location>
        <begin position="1163"/>
        <end position="1335"/>
    </location>
</feature>
<protein>
    <recommendedName>
        <fullName evidence="5">TATA-binding protein interacting (TIP20) domain-containing protein</fullName>
    </recommendedName>
</protein>
<keyword evidence="7" id="KW-1185">Reference proteome</keyword>
<accession>A0A0C3DS27</accession>
<dbReference type="OrthoDB" id="6260732at2759"/>